<evidence type="ECO:0000259" key="8">
    <source>
        <dbReference type="Pfam" id="PF20638"/>
    </source>
</evidence>
<evidence type="ECO:0000256" key="2">
    <source>
        <dbReference type="ARBA" id="ARBA00022499"/>
    </source>
</evidence>
<evidence type="ECO:0000259" key="6">
    <source>
        <dbReference type="Pfam" id="PF04106"/>
    </source>
</evidence>
<evidence type="ECO:0000256" key="3">
    <source>
        <dbReference type="ARBA" id="ARBA00022843"/>
    </source>
</evidence>
<dbReference type="InterPro" id="IPR042527">
    <property type="entry name" value="Atg5_UblA_dom_sf"/>
</dbReference>
<keyword evidence="5" id="KW-0813">Transport</keyword>
<dbReference type="Pfam" id="PF20637">
    <property type="entry name" value="ATG5_HBR"/>
    <property type="match status" value="1"/>
</dbReference>
<dbReference type="GO" id="GO:0034727">
    <property type="term" value="P:piecemeal microautophagy of the nucleus"/>
    <property type="evidence" value="ECO:0007669"/>
    <property type="project" value="TreeGrafter"/>
</dbReference>
<accession>A0A9W7ZVI3</accession>
<gene>
    <name evidence="9" type="primary">ATG5_1</name>
    <name evidence="9" type="ORF">IWQ60_007770</name>
</gene>
<keyword evidence="2 5" id="KW-1017">Isopeptide bond</keyword>
<dbReference type="Proteomes" id="UP001150569">
    <property type="component" value="Unassembled WGS sequence"/>
</dbReference>
<comment type="similarity">
    <text evidence="1 5">Belongs to the ATG5 family.</text>
</comment>
<dbReference type="OrthoDB" id="272162at2759"/>
<dbReference type="GO" id="GO:0044233">
    <property type="term" value="C:mitochondria-associated endoplasmic reticulum membrane contact site"/>
    <property type="evidence" value="ECO:0007669"/>
    <property type="project" value="TreeGrafter"/>
</dbReference>
<proteinExistence type="inferred from homology"/>
<dbReference type="GO" id="GO:0061908">
    <property type="term" value="C:phagophore"/>
    <property type="evidence" value="ECO:0007669"/>
    <property type="project" value="TreeGrafter"/>
</dbReference>
<dbReference type="GO" id="GO:0006995">
    <property type="term" value="P:cellular response to nitrogen starvation"/>
    <property type="evidence" value="ECO:0007669"/>
    <property type="project" value="TreeGrafter"/>
</dbReference>
<feature type="domain" description="Autophagy protein ATG5 UblA" evidence="8">
    <location>
        <begin position="15"/>
        <end position="135"/>
    </location>
</feature>
<dbReference type="Pfam" id="PF04106">
    <property type="entry name" value="ATG5_UblB"/>
    <property type="match status" value="1"/>
</dbReference>
<dbReference type="InterPro" id="IPR007239">
    <property type="entry name" value="Atg5"/>
</dbReference>
<dbReference type="PANTHER" id="PTHR13040">
    <property type="entry name" value="AUTOPHAGY PROTEIN 5"/>
    <property type="match status" value="1"/>
</dbReference>
<evidence type="ECO:0000313" key="9">
    <source>
        <dbReference type="EMBL" id="KAJ1917480.1"/>
    </source>
</evidence>
<dbReference type="InterPro" id="IPR048939">
    <property type="entry name" value="ATG5_UblA"/>
</dbReference>
<name>A0A9W7ZVI3_9FUNG</name>
<dbReference type="EMBL" id="JANBPT010000540">
    <property type="protein sequence ID" value="KAJ1917480.1"/>
    <property type="molecule type" value="Genomic_DNA"/>
</dbReference>
<keyword evidence="10" id="KW-1185">Reference proteome</keyword>
<feature type="domain" description="Autophagy protein ATG5 alpha-helical bundle region" evidence="7">
    <location>
        <begin position="150"/>
        <end position="202"/>
    </location>
</feature>
<evidence type="ECO:0000256" key="4">
    <source>
        <dbReference type="ARBA" id="ARBA00023006"/>
    </source>
</evidence>
<dbReference type="GO" id="GO:0034045">
    <property type="term" value="C:phagophore assembly site membrane"/>
    <property type="evidence" value="ECO:0007669"/>
    <property type="project" value="UniProtKB-SubCell"/>
</dbReference>
<dbReference type="GO" id="GO:0005776">
    <property type="term" value="C:autophagosome"/>
    <property type="evidence" value="ECO:0007669"/>
    <property type="project" value="TreeGrafter"/>
</dbReference>
<protein>
    <recommendedName>
        <fullName evidence="5">Autophagy protein 5</fullName>
    </recommendedName>
</protein>
<dbReference type="GO" id="GO:0034274">
    <property type="term" value="C:Atg12-Atg5-Atg16 complex"/>
    <property type="evidence" value="ECO:0007669"/>
    <property type="project" value="TreeGrafter"/>
</dbReference>
<evidence type="ECO:0000256" key="1">
    <source>
        <dbReference type="ARBA" id="ARBA00006910"/>
    </source>
</evidence>
<dbReference type="PANTHER" id="PTHR13040:SF2">
    <property type="entry name" value="AUTOPHAGY PROTEIN 5"/>
    <property type="match status" value="1"/>
</dbReference>
<dbReference type="Gene3D" id="1.10.246.190">
    <property type="entry name" value="Autophagy protein Apg5, helix rich domain"/>
    <property type="match status" value="1"/>
</dbReference>
<dbReference type="InterPro" id="IPR042526">
    <property type="entry name" value="Atg5_HR"/>
</dbReference>
<comment type="caution">
    <text evidence="9">The sequence shown here is derived from an EMBL/GenBank/DDBJ whole genome shotgun (WGS) entry which is preliminary data.</text>
</comment>
<dbReference type="Gene3D" id="3.10.20.620">
    <property type="match status" value="1"/>
</dbReference>
<keyword evidence="5" id="KW-0472">Membrane</keyword>
<dbReference type="Pfam" id="PF20638">
    <property type="entry name" value="ATG5_UblA"/>
    <property type="match status" value="1"/>
</dbReference>
<dbReference type="AlphaFoldDB" id="A0A9W7ZVI3"/>
<feature type="domain" description="Autophagy protein ATG5 UblB" evidence="6">
    <location>
        <begin position="216"/>
        <end position="311"/>
    </location>
</feature>
<dbReference type="GO" id="GO:0019776">
    <property type="term" value="F:Atg8-family ligase activity"/>
    <property type="evidence" value="ECO:0007669"/>
    <property type="project" value="TreeGrafter"/>
</dbReference>
<evidence type="ECO:0000256" key="5">
    <source>
        <dbReference type="RuleBase" id="RU361202"/>
    </source>
</evidence>
<dbReference type="GO" id="GO:0000422">
    <property type="term" value="P:autophagy of mitochondrion"/>
    <property type="evidence" value="ECO:0007669"/>
    <property type="project" value="TreeGrafter"/>
</dbReference>
<evidence type="ECO:0000313" key="10">
    <source>
        <dbReference type="Proteomes" id="UP001150569"/>
    </source>
</evidence>
<dbReference type="InterPro" id="IPR048940">
    <property type="entry name" value="ATG5_HBR"/>
</dbReference>
<keyword evidence="4 5" id="KW-0072">Autophagy</keyword>
<evidence type="ECO:0000259" key="7">
    <source>
        <dbReference type="Pfam" id="PF20637"/>
    </source>
</evidence>
<sequence length="312" mass="35397">MPKLPTDEDRFRKLVWHGKLPIQISLAKEDRAALLGRASPSSPPVYYVMAHRCSYLSLITDDVKAWLEALERAAPDRPSSIKPTQVWYAFNGAPLKWHYPIGLLYDLHSIRHPPGTVSAKPICTTKLPWTITVHLTNFPADRLLRNPSRDTTHHYFMAQYKEAEFMRAGSTKRVMNLPREDQDRLWAGLTTAEFETFWAVNHGAVNADDKDELPRHVAIRLYSRTDSAVVQVPLPLAELGSRTTVGEAIAYALRPEQFATGHPPKFRPEDESDQDAPYMVVLHGIVVSSTTPLLWLTRNLCYPDNFLHVVLL</sequence>
<comment type="subcellular location">
    <subcellularLocation>
        <location evidence="5">Preautophagosomal structure membrane</location>
        <topology evidence="5">Peripheral membrane protein</topology>
    </subcellularLocation>
</comment>
<organism evidence="9 10">
    <name type="scientific">Tieghemiomyces parasiticus</name>
    <dbReference type="NCBI Taxonomy" id="78921"/>
    <lineage>
        <taxon>Eukaryota</taxon>
        <taxon>Fungi</taxon>
        <taxon>Fungi incertae sedis</taxon>
        <taxon>Zoopagomycota</taxon>
        <taxon>Kickxellomycotina</taxon>
        <taxon>Dimargaritomycetes</taxon>
        <taxon>Dimargaritales</taxon>
        <taxon>Dimargaritaceae</taxon>
        <taxon>Tieghemiomyces</taxon>
    </lineage>
</organism>
<keyword evidence="3 5" id="KW-0832">Ubl conjugation</keyword>
<comment type="function">
    <text evidence="5">Involved in cytoplasm to vacuole transport (Cvt) and autophagic vesicle formation.</text>
</comment>
<comment type="subunit">
    <text evidence="5">Conjugated with ATG12.</text>
</comment>
<reference evidence="9" key="1">
    <citation type="submission" date="2022-07" db="EMBL/GenBank/DDBJ databases">
        <title>Phylogenomic reconstructions and comparative analyses of Kickxellomycotina fungi.</title>
        <authorList>
            <person name="Reynolds N.K."/>
            <person name="Stajich J.E."/>
            <person name="Barry K."/>
            <person name="Grigoriev I.V."/>
            <person name="Crous P."/>
            <person name="Smith M.E."/>
        </authorList>
    </citation>
    <scope>NUCLEOTIDE SEQUENCE</scope>
    <source>
        <strain evidence="9">RSA 861</strain>
    </source>
</reference>
<dbReference type="InterPro" id="IPR048318">
    <property type="entry name" value="ATG5_UblB"/>
</dbReference>
<dbReference type="Gene3D" id="3.10.20.90">
    <property type="entry name" value="Phosphatidylinositol 3-kinase Catalytic Subunit, Chain A, domain 1"/>
    <property type="match status" value="1"/>
</dbReference>